<sequence length="550" mass="61837">MSVIIGCPDKSVKLFVKGADSSMFGVIDKTANSDVVQATEKHLHSYSSLGLRTLVIGMRELSQEEFQEWQMAYEKASTALLGRGNQLRNVAANIERNLRLLGATGIDDKLQDGVPEAIEKLREAGIKVWVLTGDKQETAISIGYSCKLLTRDMTQIVINSRSRESCRKSLEDAIAMVNKYQSFSTDPQLRVPLALIIDGNSLVYIFDTDWEEKLFEIAIACDVVLCCRVAPLQKAGIVDLIKKRTSDMTLAIGDGANDVSMIQMADVGIGISGQEGRQAVMASDFAMGQFRFLVPLLLVHGHWNYQRMAYMILYNFYRNATFVFVLFWYVLYTGFTLTTAITEWSSVLYSVIYTAVPTIVVAILDKDLSRRTLLKYPQLYGPGQRDENYNLRLFIFIMIDSVWQSLACFFIPYLAYRKSIIDGSSLGDLWTLSVVILVNIHLAMDVIRWNWITHAAIWGSIAATWICVMIIDSIPIMPGFWAIYKVMGTGLFWALLLAVTVVGMIPHFAAKAFSEYFIPSDIQIAREMEKSQDFHDVTHPEVQMSTVSRA</sequence>
<dbReference type="GO" id="GO:0015914">
    <property type="term" value="P:phospholipid transport"/>
    <property type="evidence" value="ECO:0007669"/>
    <property type="project" value="InterPro"/>
</dbReference>
<evidence type="ECO:0000256" key="7">
    <source>
        <dbReference type="ARBA" id="ARBA00022842"/>
    </source>
</evidence>
<dbReference type="InterPro" id="IPR023298">
    <property type="entry name" value="ATPase_P-typ_TM_dom_sf"/>
</dbReference>
<keyword evidence="8 14" id="KW-1278">Translocase</keyword>
<dbReference type="EC" id="7.6.2.1" evidence="14"/>
<dbReference type="GO" id="GO:0016020">
    <property type="term" value="C:membrane"/>
    <property type="evidence" value="ECO:0007669"/>
    <property type="project" value="UniProtKB-SubCell"/>
</dbReference>
<feature type="binding site" evidence="12">
    <location>
        <position position="234"/>
    </location>
    <ligand>
        <name>ATP</name>
        <dbReference type="ChEBI" id="CHEBI:30616"/>
    </ligand>
</feature>
<evidence type="ECO:0000256" key="12">
    <source>
        <dbReference type="PIRSR" id="PIRSR606539-2"/>
    </source>
</evidence>
<dbReference type="InterPro" id="IPR023214">
    <property type="entry name" value="HAD_sf"/>
</dbReference>
<feature type="binding site" evidence="12">
    <location>
        <position position="258"/>
    </location>
    <ligand>
        <name>ATP</name>
        <dbReference type="ChEBI" id="CHEBI:30616"/>
    </ligand>
</feature>
<feature type="binding site" evidence="12">
    <location>
        <position position="134"/>
    </location>
    <ligand>
        <name>ATP</name>
        <dbReference type="ChEBI" id="CHEBI:30616"/>
    </ligand>
</feature>
<dbReference type="InterPro" id="IPR023299">
    <property type="entry name" value="ATPase_P-typ_cyto_dom_N"/>
</dbReference>
<comment type="cofactor">
    <cofactor evidence="13">
        <name>Mg(2+)</name>
        <dbReference type="ChEBI" id="CHEBI:18420"/>
    </cofactor>
</comment>
<feature type="binding site" evidence="12">
    <location>
        <position position="133"/>
    </location>
    <ligand>
        <name>ATP</name>
        <dbReference type="ChEBI" id="CHEBI:30616"/>
    </ligand>
</feature>
<comment type="similarity">
    <text evidence="2 14">Belongs to the cation transport ATPase (P-type) (TC 3.A.3) family. Type IV subfamily.</text>
</comment>
<dbReference type="GO" id="GO:0005524">
    <property type="term" value="F:ATP binding"/>
    <property type="evidence" value="ECO:0007669"/>
    <property type="project" value="UniProtKB-UniRule"/>
</dbReference>
<evidence type="ECO:0000256" key="6">
    <source>
        <dbReference type="ARBA" id="ARBA00022840"/>
    </source>
</evidence>
<feature type="domain" description="P-type ATPase C-terminal" evidence="15">
    <location>
        <begin position="280"/>
        <end position="520"/>
    </location>
</feature>
<dbReference type="NCBIfam" id="TIGR01494">
    <property type="entry name" value="ATPase_P-type"/>
    <property type="match status" value="2"/>
</dbReference>
<evidence type="ECO:0000256" key="14">
    <source>
        <dbReference type="RuleBase" id="RU362033"/>
    </source>
</evidence>
<feature type="binding site" evidence="12">
    <location>
        <position position="132"/>
    </location>
    <ligand>
        <name>ATP</name>
        <dbReference type="ChEBI" id="CHEBI:30616"/>
    </ligand>
</feature>
<keyword evidence="9 14" id="KW-1133">Transmembrane helix</keyword>
<dbReference type="Gene3D" id="3.40.50.1000">
    <property type="entry name" value="HAD superfamily/HAD-like"/>
    <property type="match status" value="1"/>
</dbReference>
<evidence type="ECO:0000256" key="10">
    <source>
        <dbReference type="ARBA" id="ARBA00023136"/>
    </source>
</evidence>
<feature type="binding site" evidence="12">
    <location>
        <position position="52"/>
    </location>
    <ligand>
        <name>ATP</name>
        <dbReference type="ChEBI" id="CHEBI:30616"/>
    </ligand>
</feature>
<name>A0A1D6K196_MAIZE</name>
<evidence type="ECO:0000256" key="4">
    <source>
        <dbReference type="ARBA" id="ARBA00022723"/>
    </source>
</evidence>
<feature type="transmembrane region" description="Helical" evidence="14">
    <location>
        <begin position="316"/>
        <end position="335"/>
    </location>
</feature>
<dbReference type="Gene3D" id="3.40.1110.10">
    <property type="entry name" value="Calcium-transporting ATPase, cytoplasmic domain N"/>
    <property type="match status" value="1"/>
</dbReference>
<dbReference type="Pfam" id="PF16212">
    <property type="entry name" value="PhoLip_ATPase_C"/>
    <property type="match status" value="1"/>
</dbReference>
<proteinExistence type="inferred from homology"/>
<keyword evidence="6 12" id="KW-0067">ATP-binding</keyword>
<feature type="transmembrane region" description="Helical" evidence="14">
    <location>
        <begin position="456"/>
        <end position="484"/>
    </location>
</feature>
<dbReference type="ExpressionAtlas" id="A0A1D6K196">
    <property type="expression patterns" value="baseline and differential"/>
</dbReference>
<evidence type="ECO:0000259" key="15">
    <source>
        <dbReference type="Pfam" id="PF16212"/>
    </source>
</evidence>
<accession>A0A1D6K196</accession>
<dbReference type="SUPFAM" id="SSF56784">
    <property type="entry name" value="HAD-like"/>
    <property type="match status" value="1"/>
</dbReference>
<feature type="transmembrane region" description="Helical" evidence="14">
    <location>
        <begin position="347"/>
        <end position="364"/>
    </location>
</feature>
<organism evidence="16">
    <name type="scientific">Zea mays</name>
    <name type="common">Maize</name>
    <dbReference type="NCBI Taxonomy" id="4577"/>
    <lineage>
        <taxon>Eukaryota</taxon>
        <taxon>Viridiplantae</taxon>
        <taxon>Streptophyta</taxon>
        <taxon>Embryophyta</taxon>
        <taxon>Tracheophyta</taxon>
        <taxon>Spermatophyta</taxon>
        <taxon>Magnoliopsida</taxon>
        <taxon>Liliopsida</taxon>
        <taxon>Poales</taxon>
        <taxon>Poaceae</taxon>
        <taxon>PACMAD clade</taxon>
        <taxon>Panicoideae</taxon>
        <taxon>Andropogonodae</taxon>
        <taxon>Andropogoneae</taxon>
        <taxon>Tripsacinae</taxon>
        <taxon>Zea</taxon>
    </lineage>
</organism>
<protein>
    <recommendedName>
        <fullName evidence="14">Phospholipid-transporting ATPase</fullName>
        <ecNumber evidence="14">7.6.2.1</ecNumber>
    </recommendedName>
</protein>
<evidence type="ECO:0000256" key="3">
    <source>
        <dbReference type="ARBA" id="ARBA00022692"/>
    </source>
</evidence>
<dbReference type="GO" id="GO:0140326">
    <property type="term" value="F:ATPase-coupled intramembrane lipid transporter activity"/>
    <property type="evidence" value="ECO:0007669"/>
    <property type="project" value="UniProtKB-EC"/>
</dbReference>
<reference evidence="16" key="1">
    <citation type="submission" date="2015-12" db="EMBL/GenBank/DDBJ databases">
        <title>Update maize B73 reference genome by single molecule sequencing technologies.</title>
        <authorList>
            <consortium name="Maize Genome Sequencing Project"/>
            <person name="Ware D."/>
        </authorList>
    </citation>
    <scope>NUCLEOTIDE SEQUENCE [LARGE SCALE GENOMIC DNA]</scope>
    <source>
        <tissue evidence="16">Seedling</tissue>
    </source>
</reference>
<dbReference type="SUPFAM" id="SSF81660">
    <property type="entry name" value="Metal cation-transporting ATPase, ATP-binding domain N"/>
    <property type="match status" value="1"/>
</dbReference>
<feature type="binding site" evidence="13">
    <location>
        <position position="254"/>
    </location>
    <ligand>
        <name>Mg(2+)</name>
        <dbReference type="ChEBI" id="CHEBI:18420"/>
    </ligand>
</feature>
<feature type="binding site" evidence="12">
    <location>
        <position position="17"/>
    </location>
    <ligand>
        <name>ATP</name>
        <dbReference type="ChEBI" id="CHEBI:30616"/>
    </ligand>
</feature>
<evidence type="ECO:0000256" key="13">
    <source>
        <dbReference type="PIRSR" id="PIRSR606539-3"/>
    </source>
</evidence>
<keyword evidence="3 14" id="KW-0812">Transmembrane</keyword>
<feature type="binding site" evidence="13">
    <location>
        <position position="258"/>
    </location>
    <ligand>
        <name>Mg(2+)</name>
        <dbReference type="ChEBI" id="CHEBI:18420"/>
    </ligand>
</feature>
<evidence type="ECO:0000256" key="9">
    <source>
        <dbReference type="ARBA" id="ARBA00022989"/>
    </source>
</evidence>
<keyword evidence="4 13" id="KW-0479">Metal-binding</keyword>
<dbReference type="Pfam" id="PF13246">
    <property type="entry name" value="Cation_ATPase"/>
    <property type="match status" value="1"/>
</dbReference>
<dbReference type="NCBIfam" id="TIGR01652">
    <property type="entry name" value="ATPase-Plipid"/>
    <property type="match status" value="1"/>
</dbReference>
<evidence type="ECO:0000256" key="5">
    <source>
        <dbReference type="ARBA" id="ARBA00022741"/>
    </source>
</evidence>
<comment type="subcellular location">
    <subcellularLocation>
        <location evidence="1 14">Membrane</location>
        <topology evidence="1 14">Multi-pass membrane protein</topology>
    </subcellularLocation>
</comment>
<keyword evidence="10 14" id="KW-0472">Membrane</keyword>
<evidence type="ECO:0000256" key="1">
    <source>
        <dbReference type="ARBA" id="ARBA00004141"/>
    </source>
</evidence>
<feature type="transmembrane region" description="Helical" evidence="14">
    <location>
        <begin position="393"/>
        <end position="415"/>
    </location>
</feature>
<dbReference type="AlphaFoldDB" id="A0A1D6K196"/>
<dbReference type="GO" id="GO:0000287">
    <property type="term" value="F:magnesium ion binding"/>
    <property type="evidence" value="ECO:0007669"/>
    <property type="project" value="UniProtKB-UniRule"/>
</dbReference>
<comment type="catalytic activity">
    <reaction evidence="11 14">
        <text>ATP + H2O + phospholipidSide 1 = ADP + phosphate + phospholipidSide 2.</text>
        <dbReference type="EC" id="7.6.2.1"/>
    </reaction>
</comment>
<dbReference type="GO" id="GO:0016887">
    <property type="term" value="F:ATP hydrolysis activity"/>
    <property type="evidence" value="ECO:0007669"/>
    <property type="project" value="InterPro"/>
</dbReference>
<evidence type="ECO:0000256" key="11">
    <source>
        <dbReference type="ARBA" id="ARBA00034036"/>
    </source>
</evidence>
<dbReference type="InterPro" id="IPR006539">
    <property type="entry name" value="P-type_ATPase_IV"/>
</dbReference>
<dbReference type="PANTHER" id="PTHR24092:SF213">
    <property type="entry name" value="PHOSPHOLIPID-TRANSPORTING ATPASE"/>
    <property type="match status" value="1"/>
</dbReference>
<gene>
    <name evidence="16" type="ORF">ZEAMMB73_Zm00001d028987</name>
</gene>
<dbReference type="FunFam" id="3.40.50.1000:FF:000221">
    <property type="entry name" value="Phospholipid-transporting ATPase"/>
    <property type="match status" value="1"/>
</dbReference>
<evidence type="ECO:0000256" key="8">
    <source>
        <dbReference type="ARBA" id="ARBA00022967"/>
    </source>
</evidence>
<feature type="binding site" evidence="12">
    <location>
        <position position="228"/>
    </location>
    <ligand>
        <name>ATP</name>
        <dbReference type="ChEBI" id="CHEBI:30616"/>
    </ligand>
</feature>
<dbReference type="EMBL" id="CM007647">
    <property type="protein sequence ID" value="ONL97538.1"/>
    <property type="molecule type" value="Genomic_DNA"/>
</dbReference>
<keyword evidence="5 12" id="KW-0547">Nucleotide-binding</keyword>
<feature type="binding site" evidence="12">
    <location>
        <position position="257"/>
    </location>
    <ligand>
        <name>ATP</name>
        <dbReference type="ChEBI" id="CHEBI:30616"/>
    </ligand>
</feature>
<feature type="transmembrane region" description="Helical" evidence="14">
    <location>
        <begin position="490"/>
        <end position="510"/>
    </location>
</feature>
<keyword evidence="7 13" id="KW-0460">Magnesium</keyword>
<evidence type="ECO:0000256" key="2">
    <source>
        <dbReference type="ARBA" id="ARBA00008109"/>
    </source>
</evidence>
<feature type="transmembrane region" description="Helical" evidence="14">
    <location>
        <begin position="427"/>
        <end position="444"/>
    </location>
</feature>
<dbReference type="SUPFAM" id="SSF81665">
    <property type="entry name" value="Calcium ATPase, transmembrane domain M"/>
    <property type="match status" value="1"/>
</dbReference>
<dbReference type="InterPro" id="IPR032630">
    <property type="entry name" value="P_typ_ATPase_c"/>
</dbReference>
<evidence type="ECO:0000313" key="16">
    <source>
        <dbReference type="EMBL" id="ONL97538.1"/>
    </source>
</evidence>
<dbReference type="PANTHER" id="PTHR24092">
    <property type="entry name" value="PROBABLE PHOSPHOLIPID-TRANSPORTING ATPASE"/>
    <property type="match status" value="1"/>
</dbReference>
<dbReference type="InterPro" id="IPR036412">
    <property type="entry name" value="HAD-like_sf"/>
</dbReference>
<dbReference type="InterPro" id="IPR001757">
    <property type="entry name" value="P_typ_ATPase"/>
</dbReference>